<dbReference type="Pfam" id="PF06810">
    <property type="entry name" value="Phage_scaffold"/>
    <property type="match status" value="1"/>
</dbReference>
<dbReference type="InterPro" id="IPR009636">
    <property type="entry name" value="SCAF"/>
</dbReference>
<accession>A0A0E3U265</accession>
<dbReference type="EMBL" id="KR131711">
    <property type="protein sequence ID" value="AKC57586.1"/>
    <property type="molecule type" value="Genomic_DNA"/>
</dbReference>
<reference evidence="1" key="1">
    <citation type="submission" date="2015-04" db="EMBL/GenBank/DDBJ databases">
        <title>The Genome Sequence of Fusobacterium phage Funu2.</title>
        <authorList>
            <consortium name="The Broad Institute Genomics Platform"/>
            <person name="Earl A."/>
            <person name="Allen-Vercoe E."/>
            <person name="Daigneault M."/>
            <person name="Young S."/>
            <person name="Zeng Q."/>
            <person name="Gargeya S."/>
            <person name="Fitzgerald M."/>
            <person name="Abouelleil A."/>
            <person name="Alvarado L."/>
            <person name="Chapman S."/>
            <person name="Gainer-Dewar J."/>
            <person name="Goldberg J."/>
            <person name="Griggs A."/>
            <person name="Gujja S."/>
            <person name="Hansen M."/>
            <person name="Howarth C."/>
            <person name="Imamovic A."/>
            <person name="Ireland A."/>
            <person name="Larimer J."/>
            <person name="McCowan C."/>
            <person name="Murphy C."/>
            <person name="Pearson M."/>
            <person name="Poon T."/>
            <person name="Priest M."/>
            <person name="Roberts A."/>
            <person name="Saif S."/>
            <person name="Shea T."/>
            <person name="Sykes S."/>
            <person name="Wortman J."/>
            <person name="Nusbaum C."/>
            <person name="Birren B."/>
        </authorList>
    </citation>
    <scope>NUCLEOTIDE SEQUENCE</scope>
</reference>
<evidence type="ECO:0000313" key="1">
    <source>
        <dbReference type="EMBL" id="AKC57586.1"/>
    </source>
</evidence>
<proteinExistence type="predicted"/>
<protein>
    <submittedName>
        <fullName evidence="1">Uncharacterized protein</fullName>
    </submittedName>
</protein>
<name>A0A0E3U265_9CAUD</name>
<dbReference type="GO" id="GO:0019069">
    <property type="term" value="P:viral capsid assembly"/>
    <property type="evidence" value="ECO:0007669"/>
    <property type="project" value="InterPro"/>
</dbReference>
<sequence length="204" mass="22882">MELKDGKIIVTDEEKKILGSDEGKKWLTDNKFMIETVKEVDKPLTAEAVTNFISKNQSLSDKLYNESAIKFLKSKLGDKVTSDDLGKEIVFKNSFEDYKKEAIKTAASFALGAISPKYSSMLVNAVDFSKLDIKDGKITGFDEQVANFKTTYPDLFNDKGSTTPPPLPPNNGNSKVTYEDFLKMSDLEKSKVTDEQLKEILREK</sequence>
<gene>
    <name evidence="1" type="ORF">HMPREF1994_00027</name>
</gene>
<organism evidence="1">
    <name type="scientific">Fusobacterium phage Funu2</name>
    <dbReference type="NCBI Taxonomy" id="1640978"/>
    <lineage>
        <taxon>Viruses</taxon>
        <taxon>Duplodnaviria</taxon>
        <taxon>Heunggongvirae</taxon>
        <taxon>Uroviricota</taxon>
        <taxon>Caudoviricetes</taxon>
    </lineage>
</organism>